<gene>
    <name evidence="9" type="ORF">NDU88_008729</name>
</gene>
<reference evidence="9" key="1">
    <citation type="journal article" date="2022" name="bioRxiv">
        <title>Sequencing and chromosome-scale assembly of the giantPleurodeles waltlgenome.</title>
        <authorList>
            <person name="Brown T."/>
            <person name="Elewa A."/>
            <person name="Iarovenko S."/>
            <person name="Subramanian E."/>
            <person name="Araus A.J."/>
            <person name="Petzold A."/>
            <person name="Susuki M."/>
            <person name="Suzuki K.-i.T."/>
            <person name="Hayashi T."/>
            <person name="Toyoda A."/>
            <person name="Oliveira C."/>
            <person name="Osipova E."/>
            <person name="Leigh N.D."/>
            <person name="Simon A."/>
            <person name="Yun M.H."/>
        </authorList>
    </citation>
    <scope>NUCLEOTIDE SEQUENCE</scope>
    <source>
        <strain evidence="9">20211129_DDA</strain>
        <tissue evidence="9">Liver</tissue>
    </source>
</reference>
<evidence type="ECO:0000256" key="3">
    <source>
        <dbReference type="ARBA" id="ARBA00022525"/>
    </source>
</evidence>
<keyword evidence="5 8" id="KW-0372">Hormone</keyword>
<evidence type="ECO:0000256" key="4">
    <source>
        <dbReference type="ARBA" id="ARBA00022685"/>
    </source>
</evidence>
<dbReference type="EMBL" id="JANPWB010000010">
    <property type="protein sequence ID" value="KAJ1142404.1"/>
    <property type="molecule type" value="Genomic_DNA"/>
</dbReference>
<evidence type="ECO:0000256" key="2">
    <source>
        <dbReference type="ARBA" id="ARBA00006719"/>
    </source>
</evidence>
<dbReference type="PROSITE" id="PS00984">
    <property type="entry name" value="UROTENSIN_II"/>
    <property type="match status" value="1"/>
</dbReference>
<evidence type="ECO:0000256" key="1">
    <source>
        <dbReference type="ARBA" id="ARBA00004613"/>
    </source>
</evidence>
<evidence type="ECO:0000256" key="7">
    <source>
        <dbReference type="ARBA" id="ARBA00023157"/>
    </source>
</evidence>
<keyword evidence="3" id="KW-0964">Secreted</keyword>
<accession>A0AAV7QRI5</accession>
<dbReference type="Pfam" id="PF02083">
    <property type="entry name" value="Urotensin_II"/>
    <property type="match status" value="1"/>
</dbReference>
<evidence type="ECO:0008006" key="11">
    <source>
        <dbReference type="Google" id="ProtNLM"/>
    </source>
</evidence>
<dbReference type="GO" id="GO:0008217">
    <property type="term" value="P:regulation of blood pressure"/>
    <property type="evidence" value="ECO:0007669"/>
    <property type="project" value="InterPro"/>
</dbReference>
<dbReference type="PANTHER" id="PTHR14447">
    <property type="entry name" value="UROTENSIN 2"/>
    <property type="match status" value="1"/>
</dbReference>
<dbReference type="GO" id="GO:0005179">
    <property type="term" value="F:hormone activity"/>
    <property type="evidence" value="ECO:0007669"/>
    <property type="project" value="UniProtKB-KW"/>
</dbReference>
<dbReference type="GO" id="GO:0097746">
    <property type="term" value="P:blood vessel diameter maintenance"/>
    <property type="evidence" value="ECO:0007669"/>
    <property type="project" value="InterPro"/>
</dbReference>
<evidence type="ECO:0000256" key="5">
    <source>
        <dbReference type="ARBA" id="ARBA00022702"/>
    </source>
</evidence>
<evidence type="ECO:0000313" key="10">
    <source>
        <dbReference type="Proteomes" id="UP001066276"/>
    </source>
</evidence>
<evidence type="ECO:0000256" key="6">
    <source>
        <dbReference type="ARBA" id="ARBA00022729"/>
    </source>
</evidence>
<name>A0AAV7QRI5_PLEWA</name>
<proteinExistence type="inferred from homology"/>
<dbReference type="GO" id="GO:0005615">
    <property type="term" value="C:extracellular space"/>
    <property type="evidence" value="ECO:0007669"/>
    <property type="project" value="TreeGrafter"/>
</dbReference>
<keyword evidence="6" id="KW-0732">Signal</keyword>
<comment type="caution">
    <text evidence="9">The sequence shown here is derived from an EMBL/GenBank/DDBJ whole genome shotgun (WGS) entry which is preliminary data.</text>
</comment>
<dbReference type="PANTHER" id="PTHR14447:SF0">
    <property type="entry name" value="UROTENSIN-2"/>
    <property type="match status" value="1"/>
</dbReference>
<comment type="similarity">
    <text evidence="2 8">Belongs to the urotensin-2 family.</text>
</comment>
<keyword evidence="10" id="KW-1185">Reference proteome</keyword>
<keyword evidence="4" id="KW-0165">Cleavage on pair of basic residues</keyword>
<evidence type="ECO:0000313" key="9">
    <source>
        <dbReference type="EMBL" id="KAJ1142404.1"/>
    </source>
</evidence>
<dbReference type="InterPro" id="IPR001483">
    <property type="entry name" value="Urotensin_II"/>
</dbReference>
<protein>
    <recommendedName>
        <fullName evidence="11">Urotensin-2</fullName>
    </recommendedName>
</protein>
<comment type="subcellular location">
    <subcellularLocation>
        <location evidence="1 8">Secreted</location>
    </subcellularLocation>
</comment>
<keyword evidence="7" id="KW-1015">Disulfide bond</keyword>
<organism evidence="9 10">
    <name type="scientific">Pleurodeles waltl</name>
    <name type="common">Iberian ribbed newt</name>
    <dbReference type="NCBI Taxonomy" id="8319"/>
    <lineage>
        <taxon>Eukaryota</taxon>
        <taxon>Metazoa</taxon>
        <taxon>Chordata</taxon>
        <taxon>Craniata</taxon>
        <taxon>Vertebrata</taxon>
        <taxon>Euteleostomi</taxon>
        <taxon>Amphibia</taxon>
        <taxon>Batrachia</taxon>
        <taxon>Caudata</taxon>
        <taxon>Salamandroidea</taxon>
        <taxon>Salamandridae</taxon>
        <taxon>Pleurodelinae</taxon>
        <taxon>Pleurodeles</taxon>
    </lineage>
</organism>
<sequence length="119" mass="13722">MLCVALQPRSSIVVELYSGTKLGAEDSRPDLEEANNLDRTYLLQSLPVFMDKHNFDTKADDVLIKDDATQIGYNPSDNLNEAFYGKRPRNVLLSRLLSKERKQYKKRGNLSECFWKYCV</sequence>
<dbReference type="AlphaFoldDB" id="A0AAV7QRI5"/>
<dbReference type="Proteomes" id="UP001066276">
    <property type="component" value="Chromosome 6"/>
</dbReference>
<evidence type="ECO:0000256" key="8">
    <source>
        <dbReference type="RuleBase" id="RU000636"/>
    </source>
</evidence>